<name>A0A833KZE3_UNCSA</name>
<organism evidence="2 3">
    <name type="scientific">Candidatus Saganbacteria bacterium</name>
    <dbReference type="NCBI Taxonomy" id="2575572"/>
    <lineage>
        <taxon>Bacteria</taxon>
        <taxon>Bacillati</taxon>
        <taxon>Saganbacteria</taxon>
    </lineage>
</organism>
<evidence type="ECO:0000256" key="1">
    <source>
        <dbReference type="SAM" id="MobiDB-lite"/>
    </source>
</evidence>
<feature type="region of interest" description="Disordered" evidence="1">
    <location>
        <begin position="281"/>
        <end position="317"/>
    </location>
</feature>
<proteinExistence type="predicted"/>
<protein>
    <submittedName>
        <fullName evidence="2">Uncharacterized protein</fullName>
    </submittedName>
</protein>
<dbReference type="AlphaFoldDB" id="A0A833KZE3"/>
<sequence length="317" mass="34585">MEECIAFGIEAGFIQGKELEDVQKMLAAVKRGVKPPPCRGKEACDKYCSEPDNMEVCMTFAMEAGFITEQEKADSQKMLEALKKGIKPPNCRGKEECDVYCGQEEHFEECMNFAEAAGFMSPEDAAMARKTGGKGPGDCKGKEECEAFCNNPDNQETCFNFAKEHGLIPEEDLKMMEEGKQKFQESLNQAPPEVMDCLNSAFGSDMMEKFKSGSVMPPREIGDQMRQCFEKMGPMGPPPESGAPGEGGMMPPAGQFGPGGCKTPDECRAYCETNPEQCQNFQSPVMPGGPEGPTPSAGEFQPPTDQGCQTPEECQEM</sequence>
<dbReference type="EMBL" id="WPAF01000061">
    <property type="protein sequence ID" value="KAF0132396.1"/>
    <property type="molecule type" value="Genomic_DNA"/>
</dbReference>
<reference evidence="2 3" key="1">
    <citation type="submission" date="2019-12" db="EMBL/GenBank/DDBJ databases">
        <authorList>
            <person name="Wolfe R."/>
            <person name="Danczak R."/>
            <person name="Wilkins M."/>
        </authorList>
    </citation>
    <scope>NUCLEOTIDE SEQUENCE [LARGE SCALE GENOMIC DNA]</scope>
    <source>
        <strain evidence="2">X2_MaxBin.013</strain>
    </source>
</reference>
<evidence type="ECO:0000313" key="3">
    <source>
        <dbReference type="Proteomes" id="UP000488506"/>
    </source>
</evidence>
<feature type="non-terminal residue" evidence="2">
    <location>
        <position position="317"/>
    </location>
</feature>
<comment type="caution">
    <text evidence="2">The sequence shown here is derived from an EMBL/GenBank/DDBJ whole genome shotgun (WGS) entry which is preliminary data.</text>
</comment>
<gene>
    <name evidence="2" type="ORF">FD145_1645</name>
</gene>
<dbReference type="Proteomes" id="UP000488506">
    <property type="component" value="Unassembled WGS sequence"/>
</dbReference>
<accession>A0A833KZE3</accession>
<evidence type="ECO:0000313" key="2">
    <source>
        <dbReference type="EMBL" id="KAF0132396.1"/>
    </source>
</evidence>